<dbReference type="Proteomes" id="UP000198995">
    <property type="component" value="Unassembled WGS sequence"/>
</dbReference>
<proteinExistence type="predicted"/>
<organism evidence="1 2">
    <name type="scientific">Peptococcus niger</name>
    <dbReference type="NCBI Taxonomy" id="2741"/>
    <lineage>
        <taxon>Bacteria</taxon>
        <taxon>Bacillati</taxon>
        <taxon>Bacillota</taxon>
        <taxon>Clostridia</taxon>
        <taxon>Eubacteriales</taxon>
        <taxon>Peptococcaceae</taxon>
        <taxon>Peptococcus</taxon>
    </lineage>
</organism>
<evidence type="ECO:0000313" key="2">
    <source>
        <dbReference type="Proteomes" id="UP000198995"/>
    </source>
</evidence>
<protein>
    <submittedName>
        <fullName evidence="1">Uncharacterized protein</fullName>
    </submittedName>
</protein>
<sequence length="144" mass="16774">MAQIMTVLVYGEECDRTLEELLDYFRTTLHSGYLDMFAHRFNQRSIFIKDLAGFSLPHQAACEAMRRFMDAVHAADDLRDHFDNADFFIKTLEIMADRLYQLDPKMDLTSCITRTENIQNNIKYYLVALERQGLPADPANQLED</sequence>
<gene>
    <name evidence="1" type="ORF">SAMN04489866_10287</name>
</gene>
<evidence type="ECO:0000313" key="1">
    <source>
        <dbReference type="EMBL" id="SDD25343.1"/>
    </source>
</evidence>
<reference evidence="1 2" key="1">
    <citation type="submission" date="2016-10" db="EMBL/GenBank/DDBJ databases">
        <authorList>
            <person name="de Groot N.N."/>
        </authorList>
    </citation>
    <scope>NUCLEOTIDE SEQUENCE [LARGE SCALE GENOMIC DNA]</scope>
    <source>
        <strain evidence="1 2">DSM 20475</strain>
    </source>
</reference>
<dbReference type="AlphaFoldDB" id="A0A1G6T8M5"/>
<dbReference type="RefSeq" id="WP_091791110.1">
    <property type="nucleotide sequence ID" value="NZ_FNAF01000002.1"/>
</dbReference>
<accession>A0A1G6T8M5</accession>
<keyword evidence="2" id="KW-1185">Reference proteome</keyword>
<dbReference type="EMBL" id="FNAF01000002">
    <property type="protein sequence ID" value="SDD25343.1"/>
    <property type="molecule type" value="Genomic_DNA"/>
</dbReference>
<dbReference type="STRING" id="2741.SAMN04489866_10287"/>
<name>A0A1G6T8M5_PEPNI</name>